<proteinExistence type="predicted"/>
<keyword evidence="1" id="KW-0175">Coiled coil</keyword>
<dbReference type="AlphaFoldDB" id="A0AA88DZG9"/>
<keyword evidence="3" id="KW-1185">Reference proteome</keyword>
<comment type="caution">
    <text evidence="2">The sequence shown here is derived from an EMBL/GenBank/DDBJ whole genome shotgun (WGS) entry which is preliminary data.</text>
</comment>
<name>A0AA88DZG9_FICCA</name>
<sequence length="125" mass="14389">MLLNCPKEQRETVEENLDGLKLALGELVDARSDLMRRVNVAEQQQQLKRLDKVQRWISRVEAVEAEVNELMLRSTQETNKLCLWHCCSKKYISSYNFGEKVSEKLIEVTDLQSKGAFEVVAGFRG</sequence>
<organism evidence="2 3">
    <name type="scientific">Ficus carica</name>
    <name type="common">Common fig</name>
    <dbReference type="NCBI Taxonomy" id="3494"/>
    <lineage>
        <taxon>Eukaryota</taxon>
        <taxon>Viridiplantae</taxon>
        <taxon>Streptophyta</taxon>
        <taxon>Embryophyta</taxon>
        <taxon>Tracheophyta</taxon>
        <taxon>Spermatophyta</taxon>
        <taxon>Magnoliopsida</taxon>
        <taxon>eudicotyledons</taxon>
        <taxon>Gunneridae</taxon>
        <taxon>Pentapetalae</taxon>
        <taxon>rosids</taxon>
        <taxon>fabids</taxon>
        <taxon>Rosales</taxon>
        <taxon>Moraceae</taxon>
        <taxon>Ficeae</taxon>
        <taxon>Ficus</taxon>
    </lineage>
</organism>
<evidence type="ECO:0000313" key="3">
    <source>
        <dbReference type="Proteomes" id="UP001187192"/>
    </source>
</evidence>
<dbReference type="EMBL" id="BTGU01000195">
    <property type="protein sequence ID" value="GMN64811.1"/>
    <property type="molecule type" value="Genomic_DNA"/>
</dbReference>
<accession>A0AA88DZG9</accession>
<evidence type="ECO:0000313" key="2">
    <source>
        <dbReference type="EMBL" id="GMN64811.1"/>
    </source>
</evidence>
<evidence type="ECO:0000256" key="1">
    <source>
        <dbReference type="SAM" id="Coils"/>
    </source>
</evidence>
<reference evidence="2" key="1">
    <citation type="submission" date="2023-07" db="EMBL/GenBank/DDBJ databases">
        <title>draft genome sequence of fig (Ficus carica).</title>
        <authorList>
            <person name="Takahashi T."/>
            <person name="Nishimura K."/>
        </authorList>
    </citation>
    <scope>NUCLEOTIDE SEQUENCE</scope>
</reference>
<gene>
    <name evidence="2" type="ORF">TIFTF001_033881</name>
</gene>
<dbReference type="Proteomes" id="UP001187192">
    <property type="component" value="Unassembled WGS sequence"/>
</dbReference>
<protein>
    <recommendedName>
        <fullName evidence="4">Disease resistance protein</fullName>
    </recommendedName>
</protein>
<evidence type="ECO:0008006" key="4">
    <source>
        <dbReference type="Google" id="ProtNLM"/>
    </source>
</evidence>
<feature type="coiled-coil region" evidence="1">
    <location>
        <begin position="53"/>
        <end position="80"/>
    </location>
</feature>